<proteinExistence type="predicted"/>
<evidence type="ECO:0000313" key="2">
    <source>
        <dbReference type="EMBL" id="KAK1474444.1"/>
    </source>
</evidence>
<protein>
    <submittedName>
        <fullName evidence="2">Uncharacterized protein</fullName>
    </submittedName>
</protein>
<accession>A0AAI9VAR5</accession>
<organism evidence="2 3">
    <name type="scientific">Colletotrichum cuscutae</name>
    <dbReference type="NCBI Taxonomy" id="1209917"/>
    <lineage>
        <taxon>Eukaryota</taxon>
        <taxon>Fungi</taxon>
        <taxon>Dikarya</taxon>
        <taxon>Ascomycota</taxon>
        <taxon>Pezizomycotina</taxon>
        <taxon>Sordariomycetes</taxon>
        <taxon>Hypocreomycetidae</taxon>
        <taxon>Glomerellales</taxon>
        <taxon>Glomerellaceae</taxon>
        <taxon>Colletotrichum</taxon>
        <taxon>Colletotrichum acutatum species complex</taxon>
    </lineage>
</organism>
<evidence type="ECO:0000313" key="3">
    <source>
        <dbReference type="Proteomes" id="UP001239213"/>
    </source>
</evidence>
<feature type="non-terminal residue" evidence="2">
    <location>
        <position position="1"/>
    </location>
</feature>
<name>A0AAI9VAR5_9PEZI</name>
<gene>
    <name evidence="2" type="ORF">CCUS01_17033</name>
</gene>
<dbReference type="EMBL" id="MPDP01000160">
    <property type="protein sequence ID" value="KAK1474444.1"/>
    <property type="molecule type" value="Genomic_DNA"/>
</dbReference>
<reference evidence="2" key="1">
    <citation type="submission" date="2016-11" db="EMBL/GenBank/DDBJ databases">
        <title>The genome sequence of Colletotrichum cuscutae.</title>
        <authorList>
            <person name="Baroncelli R."/>
        </authorList>
    </citation>
    <scope>NUCLEOTIDE SEQUENCE</scope>
    <source>
        <strain evidence="2">IMI 304802</strain>
    </source>
</reference>
<evidence type="ECO:0000256" key="1">
    <source>
        <dbReference type="SAM" id="MobiDB-lite"/>
    </source>
</evidence>
<dbReference type="Proteomes" id="UP001239213">
    <property type="component" value="Unassembled WGS sequence"/>
</dbReference>
<keyword evidence="3" id="KW-1185">Reference proteome</keyword>
<dbReference type="AlphaFoldDB" id="A0AAI9VAR5"/>
<comment type="caution">
    <text evidence="2">The sequence shown here is derived from an EMBL/GenBank/DDBJ whole genome shotgun (WGS) entry which is preliminary data.</text>
</comment>
<feature type="region of interest" description="Disordered" evidence="1">
    <location>
        <begin position="36"/>
        <end position="58"/>
    </location>
</feature>
<sequence>ACVPTGLAIPRACHAWVRVLAANSDQLQHQLRFPSLPSSRRAKPAKQTITARKSRCQDVGSPNAFSCLT</sequence>